<proteinExistence type="predicted"/>
<feature type="compositionally biased region" description="Basic residues" evidence="1">
    <location>
        <begin position="50"/>
        <end position="61"/>
    </location>
</feature>
<evidence type="ECO:0000313" key="3">
    <source>
        <dbReference type="EMBL" id="NEV92145.1"/>
    </source>
</evidence>
<keyword evidence="4" id="KW-1185">Reference proteome</keyword>
<evidence type="ECO:0000313" key="4">
    <source>
        <dbReference type="Proteomes" id="UP001610810"/>
    </source>
</evidence>
<name>A0A6B3R0J6_STRTE</name>
<sequence>MYEYEIQQYRSAELIRRADEARLAREAVRARRAARRQARHGGAEAESHTPRQRRPRFARAA</sequence>
<dbReference type="EMBL" id="JBIQWK010000001">
    <property type="protein sequence ID" value="MFI0571067.1"/>
    <property type="molecule type" value="Genomic_DNA"/>
</dbReference>
<evidence type="ECO:0000256" key="1">
    <source>
        <dbReference type="SAM" id="MobiDB-lite"/>
    </source>
</evidence>
<evidence type="ECO:0000313" key="2">
    <source>
        <dbReference type="EMBL" id="MFI0571067.1"/>
    </source>
</evidence>
<comment type="caution">
    <text evidence="3">The sequence shown here is derived from an EMBL/GenBank/DDBJ whole genome shotgun (WGS) entry which is preliminary data.</text>
</comment>
<reference evidence="3" key="1">
    <citation type="journal article" date="2020" name="Microorganisms">
        <title>Isolation, Genomic and Metabolomic Characterization of Streptomyces tendae VITAKN with Quorum Sensing Inhibitory Activity from Southern India.</title>
        <authorList>
            <person name="Ishaque N.M."/>
            <person name="Burgsdorf I."/>
            <person name="Limlingan Malit J.J."/>
            <person name="Saha S."/>
            <person name="Teta R."/>
            <person name="Ewe D."/>
            <person name="Kannabiran K."/>
            <person name="Hrouzek P."/>
            <person name="Steindler L."/>
            <person name="Costantino V."/>
            <person name="Saurav K."/>
        </authorList>
    </citation>
    <scope>NUCLEOTIDE SEQUENCE</scope>
    <source>
        <strain evidence="3">VITAKN</strain>
    </source>
</reference>
<feature type="compositionally biased region" description="Basic residues" evidence="1">
    <location>
        <begin position="30"/>
        <end position="39"/>
    </location>
</feature>
<dbReference type="GeneID" id="91302486"/>
<dbReference type="Proteomes" id="UP001610810">
    <property type="component" value="Unassembled WGS sequence"/>
</dbReference>
<protein>
    <submittedName>
        <fullName evidence="3">Uncharacterized protein</fullName>
    </submittedName>
</protein>
<dbReference type="RefSeq" id="WP_164461049.1">
    <property type="nucleotide sequence ID" value="NZ_BMUY01000022.1"/>
</dbReference>
<reference evidence="2 4" key="2">
    <citation type="submission" date="2024-10" db="EMBL/GenBank/DDBJ databases">
        <authorList>
            <person name="Wannawong T."/>
            <person name="Kuncharoen N."/>
            <person name="Mhuantong W."/>
        </authorList>
    </citation>
    <scope>NUCLEOTIDE SEQUENCE [LARGE SCALE GENOMIC DNA]</scope>
    <source>
        <strain evidence="2 4">CALK1-4</strain>
    </source>
</reference>
<feature type="region of interest" description="Disordered" evidence="1">
    <location>
        <begin position="30"/>
        <end position="61"/>
    </location>
</feature>
<dbReference type="AlphaFoldDB" id="A0A6B3R0J6"/>
<gene>
    <name evidence="2" type="ORF">ACH3YB_05330</name>
    <name evidence="3" type="ORF">GUR47_36555</name>
</gene>
<organism evidence="3">
    <name type="scientific">Streptomyces tendae</name>
    <dbReference type="NCBI Taxonomy" id="1932"/>
    <lineage>
        <taxon>Bacteria</taxon>
        <taxon>Bacillati</taxon>
        <taxon>Actinomycetota</taxon>
        <taxon>Actinomycetes</taxon>
        <taxon>Kitasatosporales</taxon>
        <taxon>Streptomycetaceae</taxon>
        <taxon>Streptomyces</taxon>
    </lineage>
</organism>
<dbReference type="EMBL" id="JAAIFS010000012">
    <property type="protein sequence ID" value="NEV92145.1"/>
    <property type="molecule type" value="Genomic_DNA"/>
</dbReference>
<accession>A0A6B3R0J6</accession>